<organism evidence="1">
    <name type="scientific">Ignisphaera aggregans</name>
    <dbReference type="NCBI Taxonomy" id="334771"/>
    <lineage>
        <taxon>Archaea</taxon>
        <taxon>Thermoproteota</taxon>
        <taxon>Thermoprotei</taxon>
        <taxon>Desulfurococcales</taxon>
        <taxon>Desulfurococcaceae</taxon>
        <taxon>Ignisphaera</taxon>
    </lineage>
</organism>
<dbReference type="Gene3D" id="3.20.170.30">
    <property type="match status" value="1"/>
</dbReference>
<name>A0A7J2U6T7_9CREN</name>
<evidence type="ECO:0000313" key="1">
    <source>
        <dbReference type="EMBL" id="HEM68003.1"/>
    </source>
</evidence>
<comment type="caution">
    <text evidence="1">The sequence shown here is derived from an EMBL/GenBank/DDBJ whole genome shotgun (WGS) entry which is preliminary data.</text>
</comment>
<dbReference type="AlphaFoldDB" id="A0A7J2U6T7"/>
<protein>
    <submittedName>
        <fullName evidence="1">Uncharacterized protein</fullName>
    </submittedName>
</protein>
<accession>A0A7J2U6T7</accession>
<gene>
    <name evidence="1" type="ORF">ENO26_10660</name>
</gene>
<dbReference type="SUPFAM" id="SSF56399">
    <property type="entry name" value="ADP-ribosylation"/>
    <property type="match status" value="1"/>
</dbReference>
<proteinExistence type="predicted"/>
<dbReference type="EMBL" id="DSEU01000072">
    <property type="protein sequence ID" value="HEM68003.1"/>
    <property type="molecule type" value="Genomic_DNA"/>
</dbReference>
<sequence length="61" mass="6908">MNRMYVHLTTGFEDACTVGARRDTNPVVLIINADCLRRSGYEVYKATQSVRACKVCTSKMY</sequence>
<dbReference type="InterPro" id="IPR042081">
    <property type="entry name" value="RNA_2'-PTrans_C"/>
</dbReference>
<reference evidence="1" key="1">
    <citation type="journal article" date="2020" name="mSystems">
        <title>Genome- and Community-Level Interaction Insights into Carbon Utilization and Element Cycling Functions of Hydrothermarchaeota in Hydrothermal Sediment.</title>
        <authorList>
            <person name="Zhou Z."/>
            <person name="Liu Y."/>
            <person name="Xu W."/>
            <person name="Pan J."/>
            <person name="Luo Z.H."/>
            <person name="Li M."/>
        </authorList>
    </citation>
    <scope>NUCLEOTIDE SEQUENCE [LARGE SCALE GENOMIC DNA]</scope>
    <source>
        <strain evidence="1">SpSt-125</strain>
    </source>
</reference>